<reference evidence="2" key="1">
    <citation type="submission" date="2021-01" db="EMBL/GenBank/DDBJ databases">
        <title>Adiantum capillus-veneris genome.</title>
        <authorList>
            <person name="Fang Y."/>
            <person name="Liao Q."/>
        </authorList>
    </citation>
    <scope>NUCLEOTIDE SEQUENCE</scope>
    <source>
        <strain evidence="2">H3</strain>
        <tissue evidence="2">Leaf</tissue>
    </source>
</reference>
<proteinExistence type="predicted"/>
<dbReference type="OrthoDB" id="1839683at2759"/>
<dbReference type="Proteomes" id="UP000886520">
    <property type="component" value="Chromosome 2"/>
</dbReference>
<accession>A0A9D4V9R5</accession>
<dbReference type="EMBL" id="JABFUD020000003">
    <property type="protein sequence ID" value="KAI5082187.1"/>
    <property type="molecule type" value="Genomic_DNA"/>
</dbReference>
<dbReference type="PANTHER" id="PTHR34052">
    <property type="entry name" value="GLYCINE-RICH PROTEIN-LIKE"/>
    <property type="match status" value="1"/>
</dbReference>
<protein>
    <recommendedName>
        <fullName evidence="1">Phytocyanin domain-containing protein</fullName>
    </recommendedName>
</protein>
<dbReference type="SUPFAM" id="SSF49503">
    <property type="entry name" value="Cupredoxins"/>
    <property type="match status" value="1"/>
</dbReference>
<evidence type="ECO:0000313" key="2">
    <source>
        <dbReference type="EMBL" id="KAI5082187.1"/>
    </source>
</evidence>
<dbReference type="InterPro" id="IPR008972">
    <property type="entry name" value="Cupredoxin"/>
</dbReference>
<dbReference type="GO" id="GO:0009055">
    <property type="term" value="F:electron transfer activity"/>
    <property type="evidence" value="ECO:0007669"/>
    <property type="project" value="InterPro"/>
</dbReference>
<evidence type="ECO:0000313" key="3">
    <source>
        <dbReference type="Proteomes" id="UP000886520"/>
    </source>
</evidence>
<dbReference type="PROSITE" id="PS51485">
    <property type="entry name" value="PHYTOCYANIN"/>
    <property type="match status" value="1"/>
</dbReference>
<name>A0A9D4V9R5_ADICA</name>
<gene>
    <name evidence="2" type="ORF">GOP47_0001930</name>
</gene>
<dbReference type="Gene3D" id="2.60.40.420">
    <property type="entry name" value="Cupredoxins - blue copper proteins"/>
    <property type="match status" value="1"/>
</dbReference>
<organism evidence="2 3">
    <name type="scientific">Adiantum capillus-veneris</name>
    <name type="common">Maidenhair fern</name>
    <dbReference type="NCBI Taxonomy" id="13818"/>
    <lineage>
        <taxon>Eukaryota</taxon>
        <taxon>Viridiplantae</taxon>
        <taxon>Streptophyta</taxon>
        <taxon>Embryophyta</taxon>
        <taxon>Tracheophyta</taxon>
        <taxon>Polypodiopsida</taxon>
        <taxon>Polypodiidae</taxon>
        <taxon>Polypodiales</taxon>
        <taxon>Pteridineae</taxon>
        <taxon>Pteridaceae</taxon>
        <taxon>Vittarioideae</taxon>
        <taxon>Adiantum</taxon>
    </lineage>
</organism>
<dbReference type="InterPro" id="IPR003245">
    <property type="entry name" value="Phytocyanin_dom"/>
</dbReference>
<sequence>MLVLLQQSYCSDGEHHRKGRKIVVGGEEHWRFGYNYSAWAMEAGPFYVGDSLVFMYKPSMFNGITVNHNVYLLHSWKAFKQCSFVKSIMLANTTQGDPGFEYTLTQRKKPLYFACTIAEGIHCNEGLMKFCVQPR</sequence>
<comment type="caution">
    <text evidence="2">The sequence shown here is derived from an EMBL/GenBank/DDBJ whole genome shotgun (WGS) entry which is preliminary data.</text>
</comment>
<feature type="domain" description="Phytocyanin" evidence="1">
    <location>
        <begin position="20"/>
        <end position="135"/>
    </location>
</feature>
<dbReference type="AlphaFoldDB" id="A0A9D4V9R5"/>
<dbReference type="Pfam" id="PF02298">
    <property type="entry name" value="Cu_bind_like"/>
    <property type="match status" value="1"/>
</dbReference>
<keyword evidence="3" id="KW-1185">Reference proteome</keyword>
<evidence type="ECO:0000259" key="1">
    <source>
        <dbReference type="PROSITE" id="PS51485"/>
    </source>
</evidence>
<dbReference type="PANTHER" id="PTHR34052:SF1">
    <property type="entry name" value="OS06G0216700 PROTEIN"/>
    <property type="match status" value="1"/>
</dbReference>